<dbReference type="CDD" id="cd00082">
    <property type="entry name" value="HisKA"/>
    <property type="match status" value="1"/>
</dbReference>
<dbReference type="InterPro" id="IPR052162">
    <property type="entry name" value="Sensor_kinase/Photoreceptor"/>
</dbReference>
<dbReference type="InterPro" id="IPR000700">
    <property type="entry name" value="PAS-assoc_C"/>
</dbReference>
<dbReference type="SMART" id="SM00091">
    <property type="entry name" value="PAS"/>
    <property type="match status" value="8"/>
</dbReference>
<dbReference type="Pfam" id="PF08447">
    <property type="entry name" value="PAS_3"/>
    <property type="match status" value="6"/>
</dbReference>
<feature type="domain" description="PAC" evidence="9">
    <location>
        <begin position="1393"/>
        <end position="1446"/>
    </location>
</feature>
<evidence type="ECO:0000256" key="1">
    <source>
        <dbReference type="ARBA" id="ARBA00000085"/>
    </source>
</evidence>
<dbReference type="EC" id="2.7.13.3" evidence="2"/>
<feature type="domain" description="PAS" evidence="8">
    <location>
        <begin position="514"/>
        <end position="585"/>
    </location>
</feature>
<evidence type="ECO:0000256" key="2">
    <source>
        <dbReference type="ARBA" id="ARBA00012438"/>
    </source>
</evidence>
<evidence type="ECO:0000256" key="5">
    <source>
        <dbReference type="ARBA" id="ARBA00022777"/>
    </source>
</evidence>
<dbReference type="InterPro" id="IPR001610">
    <property type="entry name" value="PAC"/>
</dbReference>
<feature type="domain" description="PAS" evidence="8">
    <location>
        <begin position="896"/>
        <end position="970"/>
    </location>
</feature>
<gene>
    <name evidence="10" type="ORF">FSB75_11090</name>
</gene>
<dbReference type="InterPro" id="IPR000014">
    <property type="entry name" value="PAS"/>
</dbReference>
<protein>
    <recommendedName>
        <fullName evidence="2">histidine kinase</fullName>
        <ecNumber evidence="2">2.7.13.3</ecNumber>
    </recommendedName>
</protein>
<dbReference type="Gene3D" id="3.30.565.10">
    <property type="entry name" value="Histidine kinase-like ATPase, C-terminal domain"/>
    <property type="match status" value="1"/>
</dbReference>
<dbReference type="SMART" id="SM00388">
    <property type="entry name" value="HisKA"/>
    <property type="match status" value="1"/>
</dbReference>
<evidence type="ECO:0000259" key="8">
    <source>
        <dbReference type="PROSITE" id="PS50112"/>
    </source>
</evidence>
<feature type="domain" description="PAS" evidence="8">
    <location>
        <begin position="286"/>
        <end position="330"/>
    </location>
</feature>
<keyword evidence="5" id="KW-0418">Kinase</keyword>
<dbReference type="CDD" id="cd00130">
    <property type="entry name" value="PAS"/>
    <property type="match status" value="6"/>
</dbReference>
<dbReference type="OrthoDB" id="9124519at2"/>
<feature type="domain" description="Histidine kinase" evidence="7">
    <location>
        <begin position="1471"/>
        <end position="1682"/>
    </location>
</feature>
<dbReference type="GO" id="GO:0000155">
    <property type="term" value="F:phosphorelay sensor kinase activity"/>
    <property type="evidence" value="ECO:0007669"/>
    <property type="project" value="InterPro"/>
</dbReference>
<feature type="domain" description="PAS" evidence="8">
    <location>
        <begin position="638"/>
        <end position="708"/>
    </location>
</feature>
<name>A0A5B8UIP5_9BACT</name>
<evidence type="ECO:0000256" key="6">
    <source>
        <dbReference type="SAM" id="Coils"/>
    </source>
</evidence>
<feature type="domain" description="PAC" evidence="9">
    <location>
        <begin position="1260"/>
        <end position="1313"/>
    </location>
</feature>
<dbReference type="PROSITE" id="PS50109">
    <property type="entry name" value="HIS_KIN"/>
    <property type="match status" value="1"/>
</dbReference>
<evidence type="ECO:0000313" key="10">
    <source>
        <dbReference type="EMBL" id="QEC56413.1"/>
    </source>
</evidence>
<reference evidence="10 11" key="1">
    <citation type="journal article" date="2015" name="Int. J. Syst. Evol. Microbiol.">
        <title>Flavisolibacter ginsenosidimutans sp. nov., with ginsenoside-converting activity isolated from soil used for cultivating ginseng.</title>
        <authorList>
            <person name="Zhao Y."/>
            <person name="Liu Q."/>
            <person name="Kang M.S."/>
            <person name="Jin F."/>
            <person name="Yu H."/>
            <person name="Im W.T."/>
        </authorList>
    </citation>
    <scope>NUCLEOTIDE SEQUENCE [LARGE SCALE GENOMIC DNA]</scope>
    <source>
        <strain evidence="10 11">Gsoil 636</strain>
    </source>
</reference>
<organism evidence="10 11">
    <name type="scientific">Flavisolibacter ginsenosidimutans</name>
    <dbReference type="NCBI Taxonomy" id="661481"/>
    <lineage>
        <taxon>Bacteria</taxon>
        <taxon>Pseudomonadati</taxon>
        <taxon>Bacteroidota</taxon>
        <taxon>Chitinophagia</taxon>
        <taxon>Chitinophagales</taxon>
        <taxon>Chitinophagaceae</taxon>
        <taxon>Flavisolibacter</taxon>
    </lineage>
</organism>
<dbReference type="SMART" id="SM00086">
    <property type="entry name" value="PAC"/>
    <property type="match status" value="7"/>
</dbReference>
<feature type="domain" description="PAS" evidence="8">
    <location>
        <begin position="1314"/>
        <end position="1374"/>
    </location>
</feature>
<feature type="domain" description="PAC" evidence="9">
    <location>
        <begin position="975"/>
        <end position="1028"/>
    </location>
</feature>
<evidence type="ECO:0000256" key="4">
    <source>
        <dbReference type="ARBA" id="ARBA00022679"/>
    </source>
</evidence>
<sequence>MERSVTLCLRSSQLILNGAWDWEMESAAVYCSDVMSFPETFEGTKGIVHPDDLQKLSGALQLLADGRLPNLDFRLITTWGEVKALSGENVSLEKSLPTEADQRERWEGPLQQLASLKEAEALKQRTDLADAAEIAHRIGSWAVNKSTGEVWYSDGVYRIHNLPPQSLNAHANTFLVFLHPDDRATVADALEAAYAQEVPVHLEYRIVIAGGEVRTVRLITHWSYTKQGQPLFSGVLRDLSEERQAAAEAQTAAQTAKFHQQVMKFSEHYWSAGYWFVNLVTRKAVYSDNYYRIYGLKQQQLPGYNAFLNLVHPDDRYRIQDLINRMYSEHRLPEAEFRIIRPDGKQRHLKQSGKVFVSGNDLIMIGAVHDVTVQRGLEKKVAELHDKAALQDLVQSVTENLTETGFITWHPEGYVQWSPGLYRVLGYKANSIEALPGLLHRQIHPDDLNAFKDAETLVTNGQPHEGLRFRILNRGGIRQLSISFHRIASGGREMVVGVVQDFTRQAALHQKLTDTTRFGETLSAAISDAVLLTDKENTVLAWNRVATEKTGIKAEEALYSNLFDLFPALNEEAYLKQLQTVMLGSEVHQLKARNLYLKKPHHYYLIPLRDESGETTRVLHVVQDVSRELDLQQQLSERLAFIESLVESSVDRIVVLDKHMNYVYWNKRAEEYYATGKSRVIGRNILEIFPGLRNDPNYNEFRKVLRGETVYLPPLRNAESNEYFETYLVPVKDEHQEVAAILWIVHDLSKEFQLQEVQRKAQEQLAEEHRRLKDAQTIGRVGSFEWNAATNSIHWSDEMYRIHGLEPQSETLTLEKVLSFIHPDDVETSLETLRQSRKEPGLVSMTHRIIRAGGEVRTISRTLQSFAGEDGQVTFLSGTVQDITEQKLAEQQIKEQSNYITRITDTVPDMISVIELATGKTTFLNADVFAANGFDAERMNARSMEERKEIIYPDDRPVLASYFRSLASASDDDMAVAEYRSKTDSGEWRWFSVRGKVFQRNEEGAVTHVLNVIENITRRKKAEEELIRIKDALTQKAADKFLVLFNSIDEGFYQCEVIFDEAGRPVDILYLEENPAAVRIIGQSFVGKTLKQINTGYEKKWFETWGSVVLTGESKRMEQYSKPDQKWFDFYITKIGDKDSRQVAVIFQDVTEQKNAAKALRQSEERLRHFNASLEQQVAERTTEIEKNRILLKQAENIAIIGSWEYEIPLGRFSWSDGMYSIFDEPKGALVQPEIYLERSLEEDRAAAKRIVKQLRKLHQPFEETLRINRNDGFRLLKVKATVVCDEEGKPQKIIGVDKDITGIHNAEEKLAQSQYWLEQTTKATPDAITVYDLEKKEPLYLNDCLAQWTGVPADKLVSMGIEGRLQLIHPDDRLPLLHFNEKIAAANDGKVLLMEYRVLSKDEGIRWLRNRAKVFQRGKNGKVTHILSILQDVTEEKEAGAKLKELNESLEAKNKDLENKNEEITSFAFVASHDLKEPLRKIHTFSDWLLTKEEGISEDGKENLRRLINSVKRLGVLVDDIVALTKVHVRDEGLEDVDLNTVLQTAMSEMQDVIVNSGAEIVAGELPVIKGVENHLLYLFKNLLGNAIKFQPPGNKPVVRIQASRDDKYTRLSFADNGIGFAPEHRKKIFQMFRRLHGRQEYDGTGMGLAICKKIMEKHGGNITAESEKGKGATFVCTFPA</sequence>
<dbReference type="PANTHER" id="PTHR43304:SF1">
    <property type="entry name" value="PAC DOMAIN-CONTAINING PROTEIN"/>
    <property type="match status" value="1"/>
</dbReference>
<dbReference type="InterPro" id="IPR005467">
    <property type="entry name" value="His_kinase_dom"/>
</dbReference>
<dbReference type="PROSITE" id="PS50112">
    <property type="entry name" value="PAS"/>
    <property type="match status" value="5"/>
</dbReference>
<dbReference type="InterPro" id="IPR013655">
    <property type="entry name" value="PAS_fold_3"/>
</dbReference>
<dbReference type="PROSITE" id="PS50113">
    <property type="entry name" value="PAC"/>
    <property type="match status" value="4"/>
</dbReference>
<evidence type="ECO:0000259" key="7">
    <source>
        <dbReference type="PROSITE" id="PS50109"/>
    </source>
</evidence>
<dbReference type="Gene3D" id="3.30.450.20">
    <property type="entry name" value="PAS domain"/>
    <property type="match status" value="10"/>
</dbReference>
<dbReference type="InterPro" id="IPR036097">
    <property type="entry name" value="HisK_dim/P_sf"/>
</dbReference>
<evidence type="ECO:0000313" key="11">
    <source>
        <dbReference type="Proteomes" id="UP000321204"/>
    </source>
</evidence>
<keyword evidence="3" id="KW-0597">Phosphoprotein</keyword>
<dbReference type="InterPro" id="IPR003661">
    <property type="entry name" value="HisK_dim/P_dom"/>
</dbReference>
<keyword evidence="4" id="KW-0808">Transferase</keyword>
<feature type="domain" description="PAC" evidence="9">
    <location>
        <begin position="843"/>
        <end position="895"/>
    </location>
</feature>
<dbReference type="SMART" id="SM00387">
    <property type="entry name" value="HATPase_c"/>
    <property type="match status" value="1"/>
</dbReference>
<dbReference type="InterPro" id="IPR036890">
    <property type="entry name" value="HATPase_C_sf"/>
</dbReference>
<dbReference type="Gene3D" id="2.10.70.100">
    <property type="match status" value="2"/>
</dbReference>
<dbReference type="SUPFAM" id="SSF47384">
    <property type="entry name" value="Homodimeric domain of signal transducing histidine kinase"/>
    <property type="match status" value="1"/>
</dbReference>
<dbReference type="Pfam" id="PF02518">
    <property type="entry name" value="HATPase_c"/>
    <property type="match status" value="1"/>
</dbReference>
<dbReference type="Proteomes" id="UP000321204">
    <property type="component" value="Chromosome"/>
</dbReference>
<dbReference type="PANTHER" id="PTHR43304">
    <property type="entry name" value="PHYTOCHROME-LIKE PROTEIN CPH1"/>
    <property type="match status" value="1"/>
</dbReference>
<dbReference type="SUPFAM" id="SSF55785">
    <property type="entry name" value="PYP-like sensor domain (PAS domain)"/>
    <property type="match status" value="10"/>
</dbReference>
<dbReference type="InterPro" id="IPR003594">
    <property type="entry name" value="HATPase_dom"/>
</dbReference>
<keyword evidence="6" id="KW-0175">Coiled coil</keyword>
<dbReference type="InterPro" id="IPR004358">
    <property type="entry name" value="Sig_transdc_His_kin-like_C"/>
</dbReference>
<dbReference type="EMBL" id="CP042433">
    <property type="protein sequence ID" value="QEC56413.1"/>
    <property type="molecule type" value="Genomic_DNA"/>
</dbReference>
<dbReference type="NCBIfam" id="TIGR00229">
    <property type="entry name" value="sensory_box"/>
    <property type="match status" value="6"/>
</dbReference>
<dbReference type="Pfam" id="PF08448">
    <property type="entry name" value="PAS_4"/>
    <property type="match status" value="2"/>
</dbReference>
<evidence type="ECO:0000256" key="3">
    <source>
        <dbReference type="ARBA" id="ARBA00022553"/>
    </source>
</evidence>
<evidence type="ECO:0000259" key="9">
    <source>
        <dbReference type="PROSITE" id="PS50113"/>
    </source>
</evidence>
<accession>A0A5B8UIP5</accession>
<dbReference type="SUPFAM" id="SSF55874">
    <property type="entry name" value="ATPase domain of HSP90 chaperone/DNA topoisomerase II/histidine kinase"/>
    <property type="match status" value="1"/>
</dbReference>
<dbReference type="RefSeq" id="WP_146787072.1">
    <property type="nucleotide sequence ID" value="NZ_BAABIO010000001.1"/>
</dbReference>
<comment type="catalytic activity">
    <reaction evidence="1">
        <text>ATP + protein L-histidine = ADP + protein N-phospho-L-histidine.</text>
        <dbReference type="EC" id="2.7.13.3"/>
    </reaction>
</comment>
<dbReference type="InterPro" id="IPR013656">
    <property type="entry name" value="PAS_4"/>
</dbReference>
<feature type="coiled-coil region" evidence="6">
    <location>
        <begin position="1434"/>
        <end position="1468"/>
    </location>
</feature>
<dbReference type="Gene3D" id="1.10.287.130">
    <property type="match status" value="1"/>
</dbReference>
<dbReference type="PRINTS" id="PR00344">
    <property type="entry name" value="BCTRLSENSOR"/>
</dbReference>
<proteinExistence type="predicted"/>
<dbReference type="InterPro" id="IPR035965">
    <property type="entry name" value="PAS-like_dom_sf"/>
</dbReference>
<keyword evidence="11" id="KW-1185">Reference proteome</keyword>
<dbReference type="KEGG" id="fgg:FSB75_11090"/>